<accession>A0ABW9QU40</accession>
<dbReference type="Proteomes" id="UP000437736">
    <property type="component" value="Unassembled WGS sequence"/>
</dbReference>
<dbReference type="PANTHER" id="PTHR40111">
    <property type="entry name" value="CEPHALOSPORIN-C DEACETYLASE"/>
    <property type="match status" value="1"/>
</dbReference>
<dbReference type="InterPro" id="IPR029058">
    <property type="entry name" value="AB_hydrolase_fold"/>
</dbReference>
<feature type="region of interest" description="Disordered" evidence="1">
    <location>
        <begin position="324"/>
        <end position="343"/>
    </location>
</feature>
<evidence type="ECO:0000313" key="4">
    <source>
        <dbReference type="Proteomes" id="UP000437736"/>
    </source>
</evidence>
<dbReference type="Pfam" id="PF05448">
    <property type="entry name" value="AXE1"/>
    <property type="match status" value="1"/>
</dbReference>
<dbReference type="Gene3D" id="3.40.50.1820">
    <property type="entry name" value="alpha/beta hydrolase"/>
    <property type="match status" value="1"/>
</dbReference>
<keyword evidence="4" id="KW-1185">Reference proteome</keyword>
<evidence type="ECO:0000259" key="2">
    <source>
        <dbReference type="Pfam" id="PF05448"/>
    </source>
</evidence>
<name>A0ABW9QU40_9ACTN</name>
<dbReference type="InterPro" id="IPR039069">
    <property type="entry name" value="CE7"/>
</dbReference>
<feature type="domain" description="Acetyl xylan esterase" evidence="2">
    <location>
        <begin position="1"/>
        <end position="318"/>
    </location>
</feature>
<sequence length="343" mass="35770">MPLTDLSLAECLAYRPVVPEPPDLDAFWAATLEEGDAGGDPVGRFEPVRTGLALVDTFDVGFAGFGGEEVRGWLHLPAGTSAPLPCVVQFQGYGEGRGLAWQQQFWAVAGYAHFVMDTRGQGWGSLPGATPDGAARAAGEPSPITWGLRSPHDYYYRRVFVDAVRACGVLGGHPMVDADAVVVTGASQGGGIALAAAALVPGLLGAMVDVPFLADVRRAVDVCGVPPYADLATVLQHRPWMAEAALQTLSYFDVAALASRAAAPALFSIAMMDPVCPPSTCFAAYHRYGGPKQLRVYEFADHAGGEATHLGEQAGWLASLLASRSSGSSGKDDLQAGRGGDLG</sequence>
<gene>
    <name evidence="3" type="ORF">GHK86_10840</name>
</gene>
<dbReference type="EMBL" id="WJHE01000524">
    <property type="protein sequence ID" value="MST33214.1"/>
    <property type="molecule type" value="Genomic_DNA"/>
</dbReference>
<dbReference type="SUPFAM" id="SSF53474">
    <property type="entry name" value="alpha/beta-Hydrolases"/>
    <property type="match status" value="1"/>
</dbReference>
<organism evidence="3 4">
    <name type="scientific">Acidiferrimicrobium australe</name>
    <dbReference type="NCBI Taxonomy" id="2664430"/>
    <lineage>
        <taxon>Bacteria</taxon>
        <taxon>Bacillati</taxon>
        <taxon>Actinomycetota</taxon>
        <taxon>Acidimicrobiia</taxon>
        <taxon>Acidimicrobiales</taxon>
        <taxon>Acidimicrobiaceae</taxon>
        <taxon>Acidiferrimicrobium</taxon>
    </lineage>
</organism>
<evidence type="ECO:0000256" key="1">
    <source>
        <dbReference type="SAM" id="MobiDB-lite"/>
    </source>
</evidence>
<reference evidence="3 4" key="1">
    <citation type="submission" date="2019-11" db="EMBL/GenBank/DDBJ databases">
        <title>Acidiferrimicrobium australis gen. nov., sp. nov., an acidophilic and obligately heterotrophic, member of the Actinobacteria that catalyses dissimilatory oxido- reduction of iron isolated from metal-rich acidic water in Chile.</title>
        <authorList>
            <person name="Gonzalez D."/>
            <person name="Huber K."/>
            <person name="Hedrich S."/>
            <person name="Rojas-Villalobos C."/>
            <person name="Quatrini R."/>
            <person name="Dinamarca M.A."/>
            <person name="Schwarz A."/>
            <person name="Canales C."/>
            <person name="Nancucheo I."/>
        </authorList>
    </citation>
    <scope>NUCLEOTIDE SEQUENCE [LARGE SCALE GENOMIC DNA]</scope>
    <source>
        <strain evidence="3 4">USS-CCA1</strain>
    </source>
</reference>
<dbReference type="InterPro" id="IPR008391">
    <property type="entry name" value="AXE1_dom"/>
</dbReference>
<protein>
    <submittedName>
        <fullName evidence="3">Prolyl oligopeptidase family serine peptidase</fullName>
    </submittedName>
</protein>
<comment type="caution">
    <text evidence="3">The sequence shown here is derived from an EMBL/GenBank/DDBJ whole genome shotgun (WGS) entry which is preliminary data.</text>
</comment>
<dbReference type="PANTHER" id="PTHR40111:SF1">
    <property type="entry name" value="CEPHALOSPORIN-C DEACETYLASE"/>
    <property type="match status" value="1"/>
</dbReference>
<evidence type="ECO:0000313" key="3">
    <source>
        <dbReference type="EMBL" id="MST33214.1"/>
    </source>
</evidence>
<proteinExistence type="predicted"/>